<dbReference type="AlphaFoldDB" id="A0A1X0D9I9"/>
<dbReference type="Pfam" id="PF05305">
    <property type="entry name" value="DUF732"/>
    <property type="match status" value="1"/>
</dbReference>
<protein>
    <submittedName>
        <fullName evidence="1">Uncharacterized protein</fullName>
    </submittedName>
</protein>
<dbReference type="Proteomes" id="UP000192801">
    <property type="component" value="Unassembled WGS sequence"/>
</dbReference>
<dbReference type="EMBL" id="MVHS01000033">
    <property type="protein sequence ID" value="ORA69053.1"/>
    <property type="molecule type" value="Genomic_DNA"/>
</dbReference>
<comment type="caution">
    <text evidence="1">The sequence shown here is derived from an EMBL/GenBank/DDBJ whole genome shotgun (WGS) entry which is preliminary data.</text>
</comment>
<dbReference type="RefSeq" id="WP_083031673.1">
    <property type="nucleotide sequence ID" value="NZ_AP022618.1"/>
</dbReference>
<name>A0A1X0D9I9_9MYCO</name>
<evidence type="ECO:0000313" key="2">
    <source>
        <dbReference type="Proteomes" id="UP000192801"/>
    </source>
</evidence>
<accession>A0A1X0D9I9</accession>
<dbReference type="OrthoDB" id="4558744at2"/>
<dbReference type="InterPro" id="IPR007969">
    <property type="entry name" value="DUF732"/>
</dbReference>
<organism evidence="1 2">
    <name type="scientific">Mycolicibacterium insubricum</name>
    <dbReference type="NCBI Taxonomy" id="444597"/>
    <lineage>
        <taxon>Bacteria</taxon>
        <taxon>Bacillati</taxon>
        <taxon>Actinomycetota</taxon>
        <taxon>Actinomycetes</taxon>
        <taxon>Mycobacteriales</taxon>
        <taxon>Mycobacteriaceae</taxon>
        <taxon>Mycolicibacterium</taxon>
    </lineage>
</organism>
<evidence type="ECO:0000313" key="1">
    <source>
        <dbReference type="EMBL" id="ORA69053.1"/>
    </source>
</evidence>
<keyword evidence="2" id="KW-1185">Reference proteome</keyword>
<gene>
    <name evidence="1" type="ORF">BST26_13770</name>
</gene>
<reference evidence="1 2" key="1">
    <citation type="submission" date="2016-12" db="EMBL/GenBank/DDBJ databases">
        <title>The new phylogeny of genus Mycobacterium.</title>
        <authorList>
            <person name="Tortoli E."/>
            <person name="Trovato A."/>
            <person name="Cirillo D.M."/>
        </authorList>
    </citation>
    <scope>NUCLEOTIDE SEQUENCE [LARGE SCALE GENOMIC DNA]</scope>
    <source>
        <strain evidence="1 2">DSM 45130</strain>
    </source>
</reference>
<proteinExistence type="predicted"/>
<sequence>MNSILRNAALIAGAVGAATLTCAAIAAASTGSYLDELHTNNVWLPQKTSAEVIAAGYQTCSELKSGTSVLDETTAVEQRYHFDQGTLFVSAATTHLCPDFAAG</sequence>